<reference evidence="2 3" key="1">
    <citation type="submission" date="2015-12" db="EMBL/GenBank/DDBJ databases">
        <title>The genome of Folsomia candida.</title>
        <authorList>
            <person name="Faddeeva A."/>
            <person name="Derks M.F."/>
            <person name="Anvar Y."/>
            <person name="Smit S."/>
            <person name="Van Straalen N."/>
            <person name="Roelofs D."/>
        </authorList>
    </citation>
    <scope>NUCLEOTIDE SEQUENCE [LARGE SCALE GENOMIC DNA]</scope>
    <source>
        <strain evidence="2 3">VU population</strain>
        <tissue evidence="2">Whole body</tissue>
    </source>
</reference>
<gene>
    <name evidence="2" type="ORF">Fcan01_17160</name>
</gene>
<name>A0A226DRN9_FOLCA</name>
<evidence type="ECO:0000256" key="1">
    <source>
        <dbReference type="SAM" id="Phobius"/>
    </source>
</evidence>
<accession>A0A226DRN9</accession>
<comment type="caution">
    <text evidence="2">The sequence shown here is derived from an EMBL/GenBank/DDBJ whole genome shotgun (WGS) entry which is preliminary data.</text>
</comment>
<sequence>MEMLSSPASLFLEIAAQFKNLKVSIKQYLLSYNGTVSSYTSISQVIVKSILWSHAFPFILDDKKYLRHNKEKWAPLQISSAIGSLLLQLLLILKWFQIQSSSAGVISKNWKQILMTVFLVLVAATCFGLLHLLRVPTETLCVFNSSIISEGKHRQKDPMMQAIIGGTILLTSASLYIILTSTDQIPLPVLILFYFMAFDCFVLILFLFKRWSFPYTRSEEFIKTARQGLKKMSRWEEKYIASCSPLKVESGNDTFVDRSTSLLISRIVLDQLVTFLLL</sequence>
<keyword evidence="1" id="KW-0812">Transmembrane</keyword>
<feature type="transmembrane region" description="Helical" evidence="1">
    <location>
        <begin position="162"/>
        <end position="179"/>
    </location>
</feature>
<dbReference type="Proteomes" id="UP000198287">
    <property type="component" value="Unassembled WGS sequence"/>
</dbReference>
<keyword evidence="1" id="KW-0472">Membrane</keyword>
<feature type="transmembrane region" description="Helical" evidence="1">
    <location>
        <begin position="73"/>
        <end position="93"/>
    </location>
</feature>
<feature type="transmembrane region" description="Helical" evidence="1">
    <location>
        <begin position="113"/>
        <end position="133"/>
    </location>
</feature>
<keyword evidence="3" id="KW-1185">Reference proteome</keyword>
<feature type="transmembrane region" description="Helical" evidence="1">
    <location>
        <begin position="185"/>
        <end position="208"/>
    </location>
</feature>
<proteinExistence type="predicted"/>
<protein>
    <submittedName>
        <fullName evidence="2">Uncharacterized protein</fullName>
    </submittedName>
</protein>
<organism evidence="2 3">
    <name type="scientific">Folsomia candida</name>
    <name type="common">Springtail</name>
    <dbReference type="NCBI Taxonomy" id="158441"/>
    <lineage>
        <taxon>Eukaryota</taxon>
        <taxon>Metazoa</taxon>
        <taxon>Ecdysozoa</taxon>
        <taxon>Arthropoda</taxon>
        <taxon>Hexapoda</taxon>
        <taxon>Collembola</taxon>
        <taxon>Entomobryomorpha</taxon>
        <taxon>Isotomoidea</taxon>
        <taxon>Isotomidae</taxon>
        <taxon>Proisotominae</taxon>
        <taxon>Folsomia</taxon>
    </lineage>
</organism>
<keyword evidence="1" id="KW-1133">Transmembrane helix</keyword>
<dbReference type="AlphaFoldDB" id="A0A226DRN9"/>
<dbReference type="EMBL" id="LNIX01000012">
    <property type="protein sequence ID" value="OXA48172.1"/>
    <property type="molecule type" value="Genomic_DNA"/>
</dbReference>
<evidence type="ECO:0000313" key="2">
    <source>
        <dbReference type="EMBL" id="OXA48172.1"/>
    </source>
</evidence>
<evidence type="ECO:0000313" key="3">
    <source>
        <dbReference type="Proteomes" id="UP000198287"/>
    </source>
</evidence>